<evidence type="ECO:0000256" key="1">
    <source>
        <dbReference type="SAM" id="MobiDB-lite"/>
    </source>
</evidence>
<accession>A0ABD3S087</accession>
<dbReference type="Proteomes" id="UP001634393">
    <property type="component" value="Unassembled WGS sequence"/>
</dbReference>
<keyword evidence="3" id="KW-1185">Reference proteome</keyword>
<comment type="caution">
    <text evidence="2">The sequence shown here is derived from an EMBL/GenBank/DDBJ whole genome shotgun (WGS) entry which is preliminary data.</text>
</comment>
<feature type="region of interest" description="Disordered" evidence="1">
    <location>
        <begin position="89"/>
        <end position="115"/>
    </location>
</feature>
<reference evidence="2 3" key="1">
    <citation type="submission" date="2024-12" db="EMBL/GenBank/DDBJ databases">
        <title>The unique morphological basis and parallel evolutionary history of personate flowers in Penstemon.</title>
        <authorList>
            <person name="Depatie T.H."/>
            <person name="Wessinger C.A."/>
        </authorList>
    </citation>
    <scope>NUCLEOTIDE SEQUENCE [LARGE SCALE GENOMIC DNA]</scope>
    <source>
        <strain evidence="2">WTNN_2</strain>
        <tissue evidence="2">Leaf</tissue>
    </source>
</reference>
<name>A0ABD3S087_9LAMI</name>
<dbReference type="EMBL" id="JBJXBP010000007">
    <property type="protein sequence ID" value="KAL3817890.1"/>
    <property type="molecule type" value="Genomic_DNA"/>
</dbReference>
<proteinExistence type="predicted"/>
<organism evidence="2 3">
    <name type="scientific">Penstemon smallii</name>
    <dbReference type="NCBI Taxonomy" id="265156"/>
    <lineage>
        <taxon>Eukaryota</taxon>
        <taxon>Viridiplantae</taxon>
        <taxon>Streptophyta</taxon>
        <taxon>Embryophyta</taxon>
        <taxon>Tracheophyta</taxon>
        <taxon>Spermatophyta</taxon>
        <taxon>Magnoliopsida</taxon>
        <taxon>eudicotyledons</taxon>
        <taxon>Gunneridae</taxon>
        <taxon>Pentapetalae</taxon>
        <taxon>asterids</taxon>
        <taxon>lamiids</taxon>
        <taxon>Lamiales</taxon>
        <taxon>Plantaginaceae</taxon>
        <taxon>Cheloneae</taxon>
        <taxon>Penstemon</taxon>
    </lineage>
</organism>
<evidence type="ECO:0000313" key="2">
    <source>
        <dbReference type="EMBL" id="KAL3817890.1"/>
    </source>
</evidence>
<dbReference type="AlphaFoldDB" id="A0ABD3S087"/>
<evidence type="ECO:0000313" key="3">
    <source>
        <dbReference type="Proteomes" id="UP001634393"/>
    </source>
</evidence>
<protein>
    <submittedName>
        <fullName evidence="2">Uncharacterized protein</fullName>
    </submittedName>
</protein>
<gene>
    <name evidence="2" type="ORF">ACJIZ3_003795</name>
</gene>
<feature type="compositionally biased region" description="Basic and acidic residues" evidence="1">
    <location>
        <begin position="89"/>
        <end position="98"/>
    </location>
</feature>
<sequence>MTHIGKLWRRYRLNGEPQYMKLCFIFHVKNCATLPLEVVGSPDWPIHIRADDEDARAIVPIPISEGNISEASAPPQPVLPNEHVEVHAEGHNGGERVDVSGLVRNDGSGDSFFLD</sequence>